<feature type="region of interest" description="Disordered" evidence="1">
    <location>
        <begin position="308"/>
        <end position="337"/>
    </location>
</feature>
<evidence type="ECO:0000313" key="4">
    <source>
        <dbReference type="Proteomes" id="UP001515943"/>
    </source>
</evidence>
<feature type="domain" description="Siderophore-interacting FAD-binding" evidence="2">
    <location>
        <begin position="40"/>
        <end position="122"/>
    </location>
</feature>
<feature type="region of interest" description="Disordered" evidence="1">
    <location>
        <begin position="168"/>
        <end position="203"/>
    </location>
</feature>
<evidence type="ECO:0000256" key="1">
    <source>
        <dbReference type="SAM" id="MobiDB-lite"/>
    </source>
</evidence>
<organism evidence="3 4">
    <name type="scientific">Lentzea indica</name>
    <dbReference type="NCBI Taxonomy" id="2604800"/>
    <lineage>
        <taxon>Bacteria</taxon>
        <taxon>Bacillati</taxon>
        <taxon>Actinomycetota</taxon>
        <taxon>Actinomycetes</taxon>
        <taxon>Pseudonocardiales</taxon>
        <taxon>Pseudonocardiaceae</taxon>
        <taxon>Lentzea</taxon>
    </lineage>
</organism>
<dbReference type="Pfam" id="PF08021">
    <property type="entry name" value="FAD_binding_9"/>
    <property type="match status" value="1"/>
</dbReference>
<feature type="region of interest" description="Disordered" evidence="1">
    <location>
        <begin position="127"/>
        <end position="151"/>
    </location>
</feature>
<evidence type="ECO:0000313" key="3">
    <source>
        <dbReference type="EMBL" id="NKE60016.1"/>
    </source>
</evidence>
<reference evidence="3 4" key="1">
    <citation type="submission" date="2019-08" db="EMBL/GenBank/DDBJ databases">
        <title>Lentzea from Indian Himalayas.</title>
        <authorList>
            <person name="Mandal S."/>
            <person name="Mallick Gupta A."/>
            <person name="Maiti P.K."/>
            <person name="Sarkar J."/>
            <person name="Mandal S."/>
        </authorList>
    </citation>
    <scope>NUCLEOTIDE SEQUENCE [LARGE SCALE GENOMIC DNA]</scope>
    <source>
        <strain evidence="3 4">PSKA42</strain>
    </source>
</reference>
<proteinExistence type="predicted"/>
<evidence type="ECO:0000259" key="2">
    <source>
        <dbReference type="Pfam" id="PF08021"/>
    </source>
</evidence>
<keyword evidence="4" id="KW-1185">Reference proteome</keyword>
<sequence>MPRYSAFDRFTLKAATKAAEMLMAPANRREVFDQFVMTATAVTELSEHMRRITFHAPELASFAVTGPDEYFGLLMATGRELVMPPDDRINVRSSLRAMPEDERPDLRWYTVRAHRRDVAEIDAIRGARRRGPRHAVGSSRHRGRQGRFPRGRLGVPASFVRFGVARGGRDGAAGARGDPRGGDAADAGLRRGARRVLPGRHRGGVGVPRFCRTRFRRAEGDPGQDPVHCGLRVGVRGVFAGDRCSAASGEGPRGGPEGDHVQRVLEGRLRPDVTGLPQRGPRQVNVCGSSPAAASELAVTPVWSPRCETSSQQRIGYRPPGPMRARPQDVIDSVPGA</sequence>
<accession>A0ABX1FN94</accession>
<dbReference type="Gene3D" id="2.40.30.10">
    <property type="entry name" value="Translation factors"/>
    <property type="match status" value="1"/>
</dbReference>
<feature type="compositionally biased region" description="Basic residues" evidence="1">
    <location>
        <begin position="127"/>
        <end position="150"/>
    </location>
</feature>
<dbReference type="Proteomes" id="UP001515943">
    <property type="component" value="Unassembled WGS sequence"/>
</dbReference>
<feature type="compositionally biased region" description="Basic residues" evidence="1">
    <location>
        <begin position="191"/>
        <end position="203"/>
    </location>
</feature>
<dbReference type="EMBL" id="VSRL01000104">
    <property type="protein sequence ID" value="NKE60016.1"/>
    <property type="molecule type" value="Genomic_DNA"/>
</dbReference>
<comment type="caution">
    <text evidence="3">The sequence shown here is derived from an EMBL/GenBank/DDBJ whole genome shotgun (WGS) entry which is preliminary data.</text>
</comment>
<gene>
    <name evidence="3" type="ORF">FXN61_25740</name>
</gene>
<name>A0ABX1FN94_9PSEU</name>
<dbReference type="InterPro" id="IPR013113">
    <property type="entry name" value="SIP_FAD-bd"/>
</dbReference>
<protein>
    <recommendedName>
        <fullName evidence="2">Siderophore-interacting FAD-binding domain-containing protein</fullName>
    </recommendedName>
</protein>